<protein>
    <recommendedName>
        <fullName evidence="2">Pectate lyase domain-containing protein</fullName>
    </recommendedName>
</protein>
<gene>
    <name evidence="3" type="ORF">L1049_006730</name>
</gene>
<dbReference type="SUPFAM" id="SSF51126">
    <property type="entry name" value="Pectin lyase-like"/>
    <property type="match status" value="1"/>
</dbReference>
<keyword evidence="1" id="KW-0456">Lyase</keyword>
<dbReference type="InterPro" id="IPR011050">
    <property type="entry name" value="Pectin_lyase_fold/virulence"/>
</dbReference>
<dbReference type="EMBL" id="JBBPBK010000010">
    <property type="protein sequence ID" value="KAK9277191.1"/>
    <property type="molecule type" value="Genomic_DNA"/>
</dbReference>
<accession>A0AAP0RG11</accession>
<dbReference type="InterPro" id="IPR045032">
    <property type="entry name" value="PEL"/>
</dbReference>
<dbReference type="Gene3D" id="2.160.20.10">
    <property type="entry name" value="Single-stranded right-handed beta-helix, Pectin lyase-like"/>
    <property type="match status" value="1"/>
</dbReference>
<dbReference type="InterPro" id="IPR002022">
    <property type="entry name" value="Pec_lyase"/>
</dbReference>
<dbReference type="Proteomes" id="UP001415857">
    <property type="component" value="Unassembled WGS sequence"/>
</dbReference>
<keyword evidence="4" id="KW-1185">Reference proteome</keyword>
<proteinExistence type="predicted"/>
<dbReference type="PANTHER" id="PTHR31683">
    <property type="entry name" value="PECTATE LYASE 18-RELATED"/>
    <property type="match status" value="1"/>
</dbReference>
<dbReference type="Pfam" id="PF00544">
    <property type="entry name" value="Pectate_lyase_4"/>
    <property type="match status" value="1"/>
</dbReference>
<dbReference type="PANTHER" id="PTHR31683:SF208">
    <property type="entry name" value="PECTATE LYASE"/>
    <property type="match status" value="1"/>
</dbReference>
<evidence type="ECO:0000313" key="4">
    <source>
        <dbReference type="Proteomes" id="UP001415857"/>
    </source>
</evidence>
<sequence length="84" mass="9795">MGSLMLSRDPRLLPSPTAHFTGHNEVMLFGASDSYSGDSIMQVTVAFNHFGRGLVQRMPRCRWGFFHVVNNDYTHWLLYAIYWW</sequence>
<comment type="caution">
    <text evidence="3">The sequence shown here is derived from an EMBL/GenBank/DDBJ whole genome shotgun (WGS) entry which is preliminary data.</text>
</comment>
<dbReference type="AlphaFoldDB" id="A0AAP0RG11"/>
<evidence type="ECO:0000256" key="1">
    <source>
        <dbReference type="ARBA" id="ARBA00023239"/>
    </source>
</evidence>
<feature type="domain" description="Pectate lyase" evidence="2">
    <location>
        <begin position="18"/>
        <end position="80"/>
    </location>
</feature>
<dbReference type="InterPro" id="IPR012334">
    <property type="entry name" value="Pectin_lyas_fold"/>
</dbReference>
<reference evidence="3 4" key="1">
    <citation type="journal article" date="2024" name="Plant J.">
        <title>Genome sequences and population genomics reveal climatic adaptation and genomic divergence between two closely related sweetgum species.</title>
        <authorList>
            <person name="Xu W.Q."/>
            <person name="Ren C.Q."/>
            <person name="Zhang X.Y."/>
            <person name="Comes H.P."/>
            <person name="Liu X.H."/>
            <person name="Li Y.G."/>
            <person name="Kettle C.J."/>
            <person name="Jalonen R."/>
            <person name="Gaisberger H."/>
            <person name="Ma Y.Z."/>
            <person name="Qiu Y.X."/>
        </authorList>
    </citation>
    <scope>NUCLEOTIDE SEQUENCE [LARGE SCALE GENOMIC DNA]</scope>
    <source>
        <strain evidence="3">Hangzhou</strain>
    </source>
</reference>
<dbReference type="GO" id="GO:0030570">
    <property type="term" value="F:pectate lyase activity"/>
    <property type="evidence" value="ECO:0007669"/>
    <property type="project" value="InterPro"/>
</dbReference>
<evidence type="ECO:0000259" key="2">
    <source>
        <dbReference type="Pfam" id="PF00544"/>
    </source>
</evidence>
<evidence type="ECO:0000313" key="3">
    <source>
        <dbReference type="EMBL" id="KAK9277191.1"/>
    </source>
</evidence>
<name>A0AAP0RG11_LIQFO</name>
<organism evidence="3 4">
    <name type="scientific">Liquidambar formosana</name>
    <name type="common">Formosan gum</name>
    <dbReference type="NCBI Taxonomy" id="63359"/>
    <lineage>
        <taxon>Eukaryota</taxon>
        <taxon>Viridiplantae</taxon>
        <taxon>Streptophyta</taxon>
        <taxon>Embryophyta</taxon>
        <taxon>Tracheophyta</taxon>
        <taxon>Spermatophyta</taxon>
        <taxon>Magnoliopsida</taxon>
        <taxon>eudicotyledons</taxon>
        <taxon>Gunneridae</taxon>
        <taxon>Pentapetalae</taxon>
        <taxon>Saxifragales</taxon>
        <taxon>Altingiaceae</taxon>
        <taxon>Liquidambar</taxon>
    </lineage>
</organism>